<reference evidence="1 2" key="1">
    <citation type="submission" date="2022-05" db="EMBL/GenBank/DDBJ databases">
        <authorList>
            <person name="Friedrich I."/>
            <person name="Poehlein A."/>
            <person name="Schneider D."/>
            <person name="Hertel R."/>
            <person name="Daniel R."/>
        </authorList>
    </citation>
    <scope>NUCLEOTIDE SEQUENCE [LARGE SCALE GENOMIC DNA]</scope>
</reference>
<evidence type="ECO:0000313" key="2">
    <source>
        <dbReference type="Proteomes" id="UP001057221"/>
    </source>
</evidence>
<keyword evidence="2" id="KW-1185">Reference proteome</keyword>
<gene>
    <name evidence="1" type="ORF">DOMOVOI_00350</name>
</gene>
<accession>A0A9E7MQY0</accession>
<proteinExistence type="predicted"/>
<protein>
    <submittedName>
        <fullName evidence="1">Uncharacterized protein</fullName>
    </submittedName>
</protein>
<dbReference type="EMBL" id="ON529855">
    <property type="protein sequence ID" value="USN14510.1"/>
    <property type="molecule type" value="Genomic_DNA"/>
</dbReference>
<organism evidence="1 2">
    <name type="scientific">Brevundimonas phage vB_BpoS-Domovoi</name>
    <dbReference type="NCBI Taxonomy" id="2948598"/>
    <lineage>
        <taxon>Viruses</taxon>
        <taxon>Duplodnaviria</taxon>
        <taxon>Heunggongvirae</taxon>
        <taxon>Uroviricota</taxon>
        <taxon>Caudoviricetes</taxon>
        <taxon>Jeanschmidtviridae</taxon>
        <taxon>Marchewkavirus</taxon>
        <taxon>Marchewkavirus domovoi</taxon>
    </lineage>
</organism>
<dbReference type="Proteomes" id="UP001057221">
    <property type="component" value="Segment"/>
</dbReference>
<name>A0A9E7MQY0_9CAUD</name>
<evidence type="ECO:0000313" key="1">
    <source>
        <dbReference type="EMBL" id="USN14510.1"/>
    </source>
</evidence>
<sequence length="231" mass="25423">MSQPFARPIAADATFSLASITNDSIERDWSEFHNADTGEPGFQTVLPAITLGVIDERASELWDDFPKARALFEVDGAAVLADEELEDAFRQSDGYDEWRDSFDPMMNYGWPVDLKYVDSEGVAAIAARFDAWGLACTLIEIDNGRHDEPDYEIALTGGGMNLTDHLAAAYIACGHVPPIKLLDNLSGSFPSGLVHRLPMVEVIERAADWLRHKADRMDELAVKIDAGHASE</sequence>